<keyword evidence="2" id="KW-1185">Reference proteome</keyword>
<sequence>MEPILDAASRAAVGEAMRRVADAEIRPRFRALAEHHVHLKGPGDYVTEADLEAERALTPLLREILDVPVVGEEATAADASVAAVLATEGTAWTVDPVDGTANFVEGSETYAVMVGLVEDGVPVGGWILQPELGRMFEALQGVGAFVDGRSLSAGVEASRGAEARASLRGEEPRGAVSVKFAVKDVKAGLLAAEPELGGYDELRMCAGFDYADLVTQEVGFLVYTRAKPWDHVPGAAIAAEAGFTVGRVDGSGYRPAVEVGAPLLAARTDRWESIREVLARNLGL</sequence>
<dbReference type="InterPro" id="IPR000760">
    <property type="entry name" value="Inositol_monophosphatase-like"/>
</dbReference>
<gene>
    <name evidence="1" type="ORF">QQX09_10935</name>
</gene>
<organism evidence="1 2">
    <name type="scientific">Demequina litoralis</name>
    <dbReference type="NCBI Taxonomy" id="3051660"/>
    <lineage>
        <taxon>Bacteria</taxon>
        <taxon>Bacillati</taxon>
        <taxon>Actinomycetota</taxon>
        <taxon>Actinomycetes</taxon>
        <taxon>Micrococcales</taxon>
        <taxon>Demequinaceae</taxon>
        <taxon>Demequina</taxon>
    </lineage>
</organism>
<dbReference type="PRINTS" id="PR00377">
    <property type="entry name" value="IMPHPHTASES"/>
</dbReference>
<dbReference type="Gene3D" id="3.30.540.10">
    <property type="entry name" value="Fructose-1,6-Bisphosphatase, subunit A, domain 1"/>
    <property type="match status" value="1"/>
</dbReference>
<dbReference type="PANTHER" id="PTHR20854">
    <property type="entry name" value="INOSITOL MONOPHOSPHATASE"/>
    <property type="match status" value="1"/>
</dbReference>
<comment type="caution">
    <text evidence="1">The sequence shown here is derived from an EMBL/GenBank/DDBJ whole genome shotgun (WGS) entry which is preliminary data.</text>
</comment>
<dbReference type="Proteomes" id="UP001172728">
    <property type="component" value="Unassembled WGS sequence"/>
</dbReference>
<name>A0ABT8GB51_9MICO</name>
<evidence type="ECO:0000313" key="2">
    <source>
        <dbReference type="Proteomes" id="UP001172728"/>
    </source>
</evidence>
<protein>
    <submittedName>
        <fullName evidence="1">Inositol monophosphatase family protein</fullName>
    </submittedName>
</protein>
<dbReference type="EMBL" id="JAUHPW010000008">
    <property type="protein sequence ID" value="MDN4476370.1"/>
    <property type="molecule type" value="Genomic_DNA"/>
</dbReference>
<dbReference type="SUPFAM" id="SSF56655">
    <property type="entry name" value="Carbohydrate phosphatase"/>
    <property type="match status" value="1"/>
</dbReference>
<dbReference type="Pfam" id="PF00459">
    <property type="entry name" value="Inositol_P"/>
    <property type="match status" value="1"/>
</dbReference>
<evidence type="ECO:0000313" key="1">
    <source>
        <dbReference type="EMBL" id="MDN4476370.1"/>
    </source>
</evidence>
<proteinExistence type="predicted"/>
<dbReference type="Gene3D" id="3.40.190.80">
    <property type="match status" value="1"/>
</dbReference>
<reference evidence="1" key="1">
    <citation type="submission" date="2023-06" db="EMBL/GenBank/DDBJ databases">
        <title>Sysu t00192.</title>
        <authorList>
            <person name="Gao L."/>
            <person name="Fang B.-Z."/>
            <person name="Li W.-J."/>
        </authorList>
    </citation>
    <scope>NUCLEOTIDE SEQUENCE</scope>
    <source>
        <strain evidence="1">SYSU T00192</strain>
    </source>
</reference>
<dbReference type="PANTHER" id="PTHR20854:SF4">
    <property type="entry name" value="INOSITOL-1-MONOPHOSPHATASE-RELATED"/>
    <property type="match status" value="1"/>
</dbReference>
<dbReference type="RefSeq" id="WP_301134578.1">
    <property type="nucleotide sequence ID" value="NZ_JAUHPW010000008.1"/>
</dbReference>
<accession>A0ABT8GB51</accession>